<proteinExistence type="predicted"/>
<feature type="compositionally biased region" description="Basic residues" evidence="1">
    <location>
        <begin position="122"/>
        <end position="137"/>
    </location>
</feature>
<evidence type="ECO:0000256" key="1">
    <source>
        <dbReference type="SAM" id="MobiDB-lite"/>
    </source>
</evidence>
<organism evidence="2 3">
    <name type="scientific">Blomia tropicalis</name>
    <name type="common">Mite</name>
    <dbReference type="NCBI Taxonomy" id="40697"/>
    <lineage>
        <taxon>Eukaryota</taxon>
        <taxon>Metazoa</taxon>
        <taxon>Ecdysozoa</taxon>
        <taxon>Arthropoda</taxon>
        <taxon>Chelicerata</taxon>
        <taxon>Arachnida</taxon>
        <taxon>Acari</taxon>
        <taxon>Acariformes</taxon>
        <taxon>Sarcoptiformes</taxon>
        <taxon>Astigmata</taxon>
        <taxon>Glycyphagoidea</taxon>
        <taxon>Echimyopodidae</taxon>
        <taxon>Blomia</taxon>
    </lineage>
</organism>
<sequence>MSNRRIRGIAGGKSKSKQRPHSSKRISVKTSSSSRFLNRSKGSKRAFKVQGEGSKRFFDRKSKGDKSSNTSINKNGSSESQQAYKSYSGNIRSKNIRKKGSSQSKNVGHSKTKVFSKQTLTPKRRNASRKSRQKIIKNRSIERKQIASKGKDKKSDEFKRSKSESSYKSFISSASCTSGKTVNDRKGSCKAKTANNNNKRNGKTKKKTNNKNNNKNVRSKEANSVTLLIAPKDYEHIYKGRKSSQHTNKVSMVQSDVPTILLAPDDYEHIYEAKMKGNFKAVKRRTNDDDMPTMLMAPDDYEHIYKANKVETNNILKSRKKTTHIPDDAPTVLKLWAKAESGKKVGKNSSKSSDVNDDKKRLKGKIKKKRENMNNICKIIKKKSKVIDVDNVPLQCDIDDTVEEDKNDENETEMDSDIYTSMVAIHGKSNDKPTKCSNKTIETKCTMNENKSIIKNNVDSRTSRNKEDIDNQDNQNRCCRLM</sequence>
<evidence type="ECO:0000313" key="3">
    <source>
        <dbReference type="Proteomes" id="UP001142055"/>
    </source>
</evidence>
<feature type="region of interest" description="Disordered" evidence="1">
    <location>
        <begin position="343"/>
        <end position="363"/>
    </location>
</feature>
<dbReference type="AlphaFoldDB" id="A0A9Q0RQL2"/>
<evidence type="ECO:0000313" key="2">
    <source>
        <dbReference type="EMBL" id="KAJ6222861.1"/>
    </source>
</evidence>
<accession>A0A9Q0RQL2</accession>
<keyword evidence="3" id="KW-1185">Reference proteome</keyword>
<feature type="region of interest" description="Disordered" evidence="1">
    <location>
        <begin position="1"/>
        <end position="220"/>
    </location>
</feature>
<feature type="region of interest" description="Disordered" evidence="1">
    <location>
        <begin position="455"/>
        <end position="475"/>
    </location>
</feature>
<dbReference type="Proteomes" id="UP001142055">
    <property type="component" value="Chromosome 1"/>
</dbReference>
<feature type="compositionally biased region" description="Basic and acidic residues" evidence="1">
    <location>
        <begin position="53"/>
        <end position="66"/>
    </location>
</feature>
<dbReference type="EMBL" id="JAPWDV010000001">
    <property type="protein sequence ID" value="KAJ6222861.1"/>
    <property type="molecule type" value="Genomic_DNA"/>
</dbReference>
<feature type="compositionally biased region" description="Low complexity" evidence="1">
    <location>
        <begin position="190"/>
        <end position="199"/>
    </location>
</feature>
<feature type="compositionally biased region" description="Basic residues" evidence="1">
    <location>
        <begin position="200"/>
        <end position="209"/>
    </location>
</feature>
<protein>
    <submittedName>
        <fullName evidence="2">Uncharacterized protein</fullName>
    </submittedName>
</protein>
<feature type="compositionally biased region" description="Polar residues" evidence="1">
    <location>
        <begin position="67"/>
        <end position="93"/>
    </location>
</feature>
<feature type="compositionally biased region" description="Basic residues" evidence="1">
    <location>
        <begin position="14"/>
        <end position="27"/>
    </location>
</feature>
<name>A0A9Q0RQL2_BLOTA</name>
<comment type="caution">
    <text evidence="2">The sequence shown here is derived from an EMBL/GenBank/DDBJ whole genome shotgun (WGS) entry which is preliminary data.</text>
</comment>
<reference evidence="2" key="1">
    <citation type="submission" date="2022-12" db="EMBL/GenBank/DDBJ databases">
        <title>Genome assemblies of Blomia tropicalis.</title>
        <authorList>
            <person name="Cui Y."/>
        </authorList>
    </citation>
    <scope>NUCLEOTIDE SEQUENCE</scope>
    <source>
        <tissue evidence="2">Adult mites</tissue>
    </source>
</reference>
<feature type="compositionally biased region" description="Low complexity" evidence="1">
    <location>
        <begin position="166"/>
        <end position="175"/>
    </location>
</feature>
<gene>
    <name evidence="2" type="ORF">RDWZM_001406</name>
</gene>
<feature type="compositionally biased region" description="Basic and acidic residues" evidence="1">
    <location>
        <begin position="139"/>
        <end position="165"/>
    </location>
</feature>